<organism evidence="1 2">
    <name type="scientific">Clostridium beijerinckii</name>
    <name type="common">Clostridium MP</name>
    <dbReference type="NCBI Taxonomy" id="1520"/>
    <lineage>
        <taxon>Bacteria</taxon>
        <taxon>Bacillati</taxon>
        <taxon>Bacillota</taxon>
        <taxon>Clostridia</taxon>
        <taxon>Eubacteriales</taxon>
        <taxon>Clostridiaceae</taxon>
        <taxon>Clostridium</taxon>
    </lineage>
</organism>
<protein>
    <recommendedName>
        <fullName evidence="3">Phage XkdN-like protein</fullName>
    </recommendedName>
</protein>
<dbReference type="AlphaFoldDB" id="A0AAE5H857"/>
<dbReference type="Proteomes" id="UP000822184">
    <property type="component" value="Unassembled WGS sequence"/>
</dbReference>
<evidence type="ECO:0000313" key="2">
    <source>
        <dbReference type="Proteomes" id="UP000822184"/>
    </source>
</evidence>
<dbReference type="InterPro" id="IPR038559">
    <property type="entry name" value="XkdN-like_sf"/>
</dbReference>
<evidence type="ECO:0000313" key="1">
    <source>
        <dbReference type="EMBL" id="NSB15830.1"/>
    </source>
</evidence>
<accession>A0AAE5H857</accession>
<name>A0AAE5H857_CLOBE</name>
<sequence length="133" mass="14626">MAIKIEDLLKNKGILDEKISEKTKELTIKSLKENGIGDGKIIIKSLDMDTIQSAIREAKGDMYKSSIIACYKGIIEPNLKDKKLHEGYGCKTNPHGIVNHFLDPSEVKAVSDEISALSGVGRDASEVIEEIKK</sequence>
<dbReference type="InterPro" id="IPR014986">
    <property type="entry name" value="XkdN-like"/>
</dbReference>
<dbReference type="Gene3D" id="3.30.2220.30">
    <property type="match status" value="1"/>
</dbReference>
<comment type="caution">
    <text evidence="1">The sequence shown here is derived from an EMBL/GenBank/DDBJ whole genome shotgun (WGS) entry which is preliminary data.</text>
</comment>
<dbReference type="RefSeq" id="WP_077855542.1">
    <property type="nucleotide sequence ID" value="NZ_JABTDW010000001.1"/>
</dbReference>
<dbReference type="EMBL" id="JABTDW010000001">
    <property type="protein sequence ID" value="NSB15830.1"/>
    <property type="molecule type" value="Genomic_DNA"/>
</dbReference>
<evidence type="ECO:0008006" key="3">
    <source>
        <dbReference type="Google" id="ProtNLM"/>
    </source>
</evidence>
<gene>
    <name evidence="1" type="ORF">BCD95_004089</name>
</gene>
<dbReference type="Pfam" id="PF08890">
    <property type="entry name" value="Phage_TAC_5"/>
    <property type="match status" value="1"/>
</dbReference>
<reference evidence="1" key="1">
    <citation type="submission" date="2020-06" db="EMBL/GenBank/DDBJ databases">
        <title>Genomic insights into acetone-butanol-ethanol (ABE) fermentation by sequencing solventogenic clostridia strains.</title>
        <authorList>
            <person name="Brown S."/>
        </authorList>
    </citation>
    <scope>NUCLEOTIDE SEQUENCE</scope>
    <source>
        <strain evidence="1">DJ123</strain>
    </source>
</reference>
<proteinExistence type="predicted"/>